<dbReference type="WBParaSite" id="EVEC_0000793801-mRNA-1">
    <property type="protein sequence ID" value="EVEC_0000793801-mRNA-1"/>
    <property type="gene ID" value="EVEC_0000793801"/>
</dbReference>
<dbReference type="GO" id="GO:0051087">
    <property type="term" value="F:protein-folding chaperone binding"/>
    <property type="evidence" value="ECO:0007669"/>
    <property type="project" value="InterPro"/>
</dbReference>
<evidence type="ECO:0000313" key="5">
    <source>
        <dbReference type="WBParaSite" id="EVEC_0000793801-mRNA-1"/>
    </source>
</evidence>
<dbReference type="PROSITE" id="PS51048">
    <property type="entry name" value="SGS"/>
    <property type="match status" value="1"/>
</dbReference>
<dbReference type="InterPro" id="IPR008978">
    <property type="entry name" value="HSP20-like_chaperone"/>
</dbReference>
<evidence type="ECO:0000259" key="2">
    <source>
        <dbReference type="PROSITE" id="PS51203"/>
    </source>
</evidence>
<feature type="domain" description="SGS" evidence="1">
    <location>
        <begin position="108"/>
        <end position="231"/>
    </location>
</feature>
<dbReference type="SUPFAM" id="SSF49764">
    <property type="entry name" value="HSP20-like chaperones"/>
    <property type="match status" value="1"/>
</dbReference>
<dbReference type="PANTHER" id="PTHR45862">
    <property type="entry name" value="PROTEIN SGT1 HOMOLOG"/>
    <property type="match status" value="1"/>
</dbReference>
<dbReference type="Gene3D" id="2.60.40.790">
    <property type="match status" value="1"/>
</dbReference>
<dbReference type="InterPro" id="IPR044563">
    <property type="entry name" value="Sgt1-like"/>
</dbReference>
<dbReference type="STRING" id="51028.A0A0N4VBM7"/>
<dbReference type="Pfam" id="PF04969">
    <property type="entry name" value="CS"/>
    <property type="match status" value="1"/>
</dbReference>
<accession>A0A0N4VBM7</accession>
<dbReference type="EMBL" id="UXUI01008915">
    <property type="protein sequence ID" value="VDD92671.1"/>
    <property type="molecule type" value="Genomic_DNA"/>
</dbReference>
<dbReference type="InterPro" id="IPR007052">
    <property type="entry name" value="CS_dom"/>
</dbReference>
<protein>
    <submittedName>
        <fullName evidence="5">CS domain-containing protein</fullName>
    </submittedName>
</protein>
<dbReference type="OrthoDB" id="1898560at2759"/>
<organism evidence="5">
    <name type="scientific">Enterobius vermicularis</name>
    <name type="common">Human pinworm</name>
    <dbReference type="NCBI Taxonomy" id="51028"/>
    <lineage>
        <taxon>Eukaryota</taxon>
        <taxon>Metazoa</taxon>
        <taxon>Ecdysozoa</taxon>
        <taxon>Nematoda</taxon>
        <taxon>Chromadorea</taxon>
        <taxon>Rhabditida</taxon>
        <taxon>Spirurina</taxon>
        <taxon>Oxyuridomorpha</taxon>
        <taxon>Oxyuroidea</taxon>
        <taxon>Oxyuridae</taxon>
        <taxon>Enterobius</taxon>
    </lineage>
</organism>
<reference evidence="5" key="1">
    <citation type="submission" date="2017-02" db="UniProtKB">
        <authorList>
            <consortium name="WormBaseParasite"/>
        </authorList>
    </citation>
    <scope>IDENTIFICATION</scope>
</reference>
<sequence>MITYDFYQTEDKVIITILKKGLESSQCKVAYDDATLTVYAGDEIIFDTELLYPVMADNIQLKCSNSMVQFLITWGSSTVEVTLKKIIAQHWETLERKKPVEMKKKNLLAQMGVNSALNTTRLSLAKEAEEDEEKAEGENSVNKLFQASFCNCQLTSKLYLSFGRDTTSFLIYWNFVFPMKKIYAESSDDVKKAMLKSYTESAGTVLSTNWNDIKSKKTEIKPPEGMEFKKW</sequence>
<dbReference type="PROSITE" id="PS51203">
    <property type="entry name" value="CS"/>
    <property type="match status" value="1"/>
</dbReference>
<gene>
    <name evidence="3" type="ORF">EVEC_LOCUS7422</name>
</gene>
<keyword evidence="4" id="KW-1185">Reference proteome</keyword>
<name>A0A0N4VBM7_ENTVE</name>
<dbReference type="Proteomes" id="UP000274131">
    <property type="component" value="Unassembled WGS sequence"/>
</dbReference>
<dbReference type="Pfam" id="PF05002">
    <property type="entry name" value="SGS"/>
    <property type="match status" value="1"/>
</dbReference>
<feature type="domain" description="CS" evidence="2">
    <location>
        <begin position="1"/>
        <end position="95"/>
    </location>
</feature>
<reference evidence="3 4" key="2">
    <citation type="submission" date="2018-10" db="EMBL/GenBank/DDBJ databases">
        <authorList>
            <consortium name="Pathogen Informatics"/>
        </authorList>
    </citation>
    <scope>NUCLEOTIDE SEQUENCE [LARGE SCALE GENOMIC DNA]</scope>
</reference>
<evidence type="ECO:0000259" key="1">
    <source>
        <dbReference type="PROSITE" id="PS51048"/>
    </source>
</evidence>
<evidence type="ECO:0000313" key="3">
    <source>
        <dbReference type="EMBL" id="VDD92671.1"/>
    </source>
</evidence>
<proteinExistence type="predicted"/>
<evidence type="ECO:0000313" key="4">
    <source>
        <dbReference type="Proteomes" id="UP000274131"/>
    </source>
</evidence>
<dbReference type="InterPro" id="IPR007699">
    <property type="entry name" value="SGS_dom"/>
</dbReference>
<dbReference type="AlphaFoldDB" id="A0A0N4VBM7"/>